<gene>
    <name evidence="1" type="ORF">TBCH5v1_1309</name>
</gene>
<protein>
    <submittedName>
        <fullName evidence="1">Uncharacterized protein</fullName>
    </submittedName>
</protein>
<dbReference type="STRING" id="55802.TBCH5v1_1309"/>
<dbReference type="AlphaFoldDB" id="A0A0S1XBT7"/>
<evidence type="ECO:0000313" key="2">
    <source>
        <dbReference type="Proteomes" id="UP000066042"/>
    </source>
</evidence>
<dbReference type="PATRIC" id="fig|55802.8.peg.1289"/>
<organism evidence="1 2">
    <name type="scientific">Thermococcus barophilus</name>
    <dbReference type="NCBI Taxonomy" id="55802"/>
    <lineage>
        <taxon>Archaea</taxon>
        <taxon>Methanobacteriati</taxon>
        <taxon>Methanobacteriota</taxon>
        <taxon>Thermococci</taxon>
        <taxon>Thermococcales</taxon>
        <taxon>Thermococcaceae</taxon>
        <taxon>Thermococcus</taxon>
    </lineage>
</organism>
<reference evidence="1 2" key="1">
    <citation type="journal article" date="2016" name="Genome Announc.">
        <title>Complete genome sequence of the hyperthermophilic and piezophilic archaeon Thermococcus barophilus Ch5, capable of growth at the expense of hydrogenogenesis from carbon monoxide and formate.</title>
        <authorList>
            <person name="Oger P."/>
            <person name="Sokolova T.G."/>
            <person name="Kozhevnikova D.A."/>
            <person name="Taranov E.A."/>
            <person name="Vannier P."/>
            <person name="Lee H.S."/>
            <person name="Kwon K.K."/>
            <person name="Kang S.G."/>
            <person name="Lee J.H."/>
            <person name="Bonch-Osmolovskaya E.A."/>
            <person name="Lebedinsky A.V."/>
        </authorList>
    </citation>
    <scope>NUCLEOTIDE SEQUENCE [LARGE SCALE GENOMIC DNA]</scope>
    <source>
        <strain evidence="2">Ch5</strain>
    </source>
</reference>
<accession>A0A0S1XBT7</accession>
<name>A0A0S1XBT7_THEBA</name>
<evidence type="ECO:0000313" key="1">
    <source>
        <dbReference type="EMBL" id="ALM75229.1"/>
    </source>
</evidence>
<dbReference type="EMBL" id="CP013050">
    <property type="protein sequence ID" value="ALM75229.1"/>
    <property type="molecule type" value="Genomic_DNA"/>
</dbReference>
<proteinExistence type="predicted"/>
<sequence>MPEENVENMHQANYSTLNLLNNNISISYKKAYFTLFLYYPGEAKYIGYEITNDSILFKFEHLSENVSLKLIKVKELIEFQDEPDVRVLVFVNGTPEFINVVKGLGQPTLPPRYFYHASPLDIETIAIILPPENSTVQEISFENGTLFINCSKSEGIHGKIISSEIIKEHRKEIFEDKIVFVIDNNNKMIKVKGCATYSGEKTPPLITLCNKN</sequence>
<dbReference type="Proteomes" id="UP000066042">
    <property type="component" value="Chromosome"/>
</dbReference>